<keyword evidence="5" id="KW-0813">Transport</keyword>
<evidence type="ECO:0000256" key="6">
    <source>
        <dbReference type="ARBA" id="ARBA00022729"/>
    </source>
</evidence>
<name>A0A1X0WAT1_9GAMM</name>
<dbReference type="AlphaFoldDB" id="A0A1X0WAT1"/>
<dbReference type="Proteomes" id="UP000192536">
    <property type="component" value="Unassembled WGS sequence"/>
</dbReference>
<dbReference type="RefSeq" id="WP_084913139.1">
    <property type="nucleotide sequence ID" value="NZ_JAJGAQ010000006.1"/>
</dbReference>
<dbReference type="InterPro" id="IPR006059">
    <property type="entry name" value="SBP"/>
</dbReference>
<protein>
    <recommendedName>
        <fullName evidence="4">sn-glycerol-3-phosphate-binding periplasmic protein UgpB</fullName>
    </recommendedName>
</protein>
<feature type="signal peptide" evidence="7">
    <location>
        <begin position="1"/>
        <end position="37"/>
    </location>
</feature>
<reference evidence="8 9" key="1">
    <citation type="journal article" date="2017" name="Int. J. Syst. Evol. Microbiol.">
        <title>Rouxiella badensis sp. nov. and Rouxiella silvae sp. nov. isolated from peat bog soil in Germany and emendation of the genus description.</title>
        <authorList>
            <person name="Le Fleche-Mateos A."/>
            <person name="Kugler J.H."/>
            <person name="Hansen S.H."/>
            <person name="Syldatk C."/>
            <person name="Hausmann R."/>
            <person name="Lomprez F."/>
            <person name="Vandenbogaert M."/>
            <person name="Manuguerra J.C."/>
            <person name="Grimont P.A."/>
        </authorList>
    </citation>
    <scope>NUCLEOTIDE SEQUENCE [LARGE SCALE GENOMIC DNA]</scope>
    <source>
        <strain evidence="8 9">DSM 100043</strain>
    </source>
</reference>
<accession>A0A1X0WAT1</accession>
<gene>
    <name evidence="8" type="ORF">BS640_18995</name>
</gene>
<dbReference type="SUPFAM" id="SSF53850">
    <property type="entry name" value="Periplasmic binding protein-like II"/>
    <property type="match status" value="1"/>
</dbReference>
<dbReference type="CDD" id="cd13585">
    <property type="entry name" value="PBP2_TMBP_like"/>
    <property type="match status" value="1"/>
</dbReference>
<dbReference type="Gene3D" id="3.40.190.10">
    <property type="entry name" value="Periplasmic binding protein-like II"/>
    <property type="match status" value="1"/>
</dbReference>
<dbReference type="PANTHER" id="PTHR43649:SF31">
    <property type="entry name" value="SN-GLYCEROL-3-PHOSPHATE-BINDING PERIPLASMIC PROTEIN UGPB"/>
    <property type="match status" value="1"/>
</dbReference>
<feature type="chain" id="PRO_5012304020" description="sn-glycerol-3-phosphate-binding periplasmic protein UgpB" evidence="7">
    <location>
        <begin position="38"/>
        <end position="426"/>
    </location>
</feature>
<evidence type="ECO:0000256" key="7">
    <source>
        <dbReference type="SAM" id="SignalP"/>
    </source>
</evidence>
<evidence type="ECO:0000256" key="1">
    <source>
        <dbReference type="ARBA" id="ARBA00004418"/>
    </source>
</evidence>
<keyword evidence="9" id="KW-1185">Reference proteome</keyword>
<evidence type="ECO:0000256" key="4">
    <source>
        <dbReference type="ARBA" id="ARBA00017470"/>
    </source>
</evidence>
<dbReference type="InterPro" id="IPR050490">
    <property type="entry name" value="Bact_solute-bd_prot1"/>
</dbReference>
<evidence type="ECO:0000313" key="8">
    <source>
        <dbReference type="EMBL" id="ORJ23898.1"/>
    </source>
</evidence>
<dbReference type="Pfam" id="PF01547">
    <property type="entry name" value="SBP_bac_1"/>
    <property type="match status" value="1"/>
</dbReference>
<organism evidence="8 9">
    <name type="scientific">Rouxiella badensis</name>
    <dbReference type="NCBI Taxonomy" id="1646377"/>
    <lineage>
        <taxon>Bacteria</taxon>
        <taxon>Pseudomonadati</taxon>
        <taxon>Pseudomonadota</taxon>
        <taxon>Gammaproteobacteria</taxon>
        <taxon>Enterobacterales</taxon>
        <taxon>Yersiniaceae</taxon>
        <taxon>Rouxiella</taxon>
    </lineage>
</organism>
<comment type="caution">
    <text evidence="8">The sequence shown here is derived from an EMBL/GenBank/DDBJ whole genome shotgun (WGS) entry which is preliminary data.</text>
</comment>
<comment type="subcellular location">
    <subcellularLocation>
        <location evidence="1">Periplasm</location>
    </subcellularLocation>
</comment>
<evidence type="ECO:0000313" key="9">
    <source>
        <dbReference type="Proteomes" id="UP000192536"/>
    </source>
</evidence>
<dbReference type="PANTHER" id="PTHR43649">
    <property type="entry name" value="ARABINOSE-BINDING PROTEIN-RELATED"/>
    <property type="match status" value="1"/>
</dbReference>
<proteinExistence type="inferred from homology"/>
<comment type="subunit">
    <text evidence="3">The complex is composed of two ATP-binding proteins (UgpC), two transmembrane proteins (UgpA and UgpE) and a solute-binding protein (UgpB).</text>
</comment>
<dbReference type="EMBL" id="MRWE01000039">
    <property type="protein sequence ID" value="ORJ23898.1"/>
    <property type="molecule type" value="Genomic_DNA"/>
</dbReference>
<evidence type="ECO:0000256" key="3">
    <source>
        <dbReference type="ARBA" id="ARBA00011557"/>
    </source>
</evidence>
<evidence type="ECO:0000256" key="2">
    <source>
        <dbReference type="ARBA" id="ARBA00008520"/>
    </source>
</evidence>
<evidence type="ECO:0000256" key="5">
    <source>
        <dbReference type="ARBA" id="ARBA00022448"/>
    </source>
</evidence>
<dbReference type="STRING" id="1646377.BS640_18995"/>
<keyword evidence="6 7" id="KW-0732">Signal</keyword>
<dbReference type="GO" id="GO:0030313">
    <property type="term" value="C:cell envelope"/>
    <property type="evidence" value="ECO:0007669"/>
    <property type="project" value="UniProtKB-ARBA"/>
</dbReference>
<dbReference type="GO" id="GO:0042597">
    <property type="term" value="C:periplasmic space"/>
    <property type="evidence" value="ECO:0007669"/>
    <property type="project" value="UniProtKB-SubCell"/>
</dbReference>
<sequence>MSRTKCTAFLFKPALFSRSMITSAILLPALFSLSAQAADPVTLRYAVWDKNQLAAEQQIAKNFEKENPDIKIDIELTPAAQYFVKLDAAAAGGVAPDIFWINMPYFIQYAKNGLLEPLNSDIEKSKLDMNNIVASSVKAYQYKGQQLAIPRDVDSIAVWYNKKLFDEAKVSYPTNDWTWDQLKAKATQLKAGLKGDEFPLVMDLSNDGQDSYLNLLYQSGNNVVPTDGKPTDIANDKSIWVYQQLQEMMKTGLLPTAQQMSEVKTENIFQSNRAAMAYAGSWLAAPFASNPLINDHIGVVIMPKIDRQSGVAHSLGFALSAKSTHKAEAWRYIQFMSSEPSQEILAKAVIPANKTAAKAWAANIKNVDVTPYIETLNFTKAYPTAGTNTPKWQNMWIASLKRIFMGADAKQEMDKSVKKISRVMEE</sequence>
<comment type="similarity">
    <text evidence="2">Belongs to the bacterial solute-binding protein 1 family.</text>
</comment>